<keyword evidence="5 14" id="KW-1133">Transmembrane helix</keyword>
<evidence type="ECO:0000313" key="16">
    <source>
        <dbReference type="Ensembl" id="ENSOSUP00000008340.1"/>
    </source>
</evidence>
<keyword evidence="2" id="KW-1003">Cell membrane</keyword>
<dbReference type="GO" id="GO:0004878">
    <property type="term" value="F:complement component C5a receptor activity"/>
    <property type="evidence" value="ECO:0007669"/>
    <property type="project" value="TreeGrafter"/>
</dbReference>
<dbReference type="Proteomes" id="UP000694552">
    <property type="component" value="Unplaced"/>
</dbReference>
<dbReference type="PRINTS" id="PR00237">
    <property type="entry name" value="GPCRRHODOPSN"/>
</dbReference>
<evidence type="ECO:0000256" key="9">
    <source>
        <dbReference type="ARBA" id="ARBA00023170"/>
    </source>
</evidence>
<evidence type="ECO:0000256" key="1">
    <source>
        <dbReference type="ARBA" id="ARBA00004651"/>
    </source>
</evidence>
<dbReference type="PANTHER" id="PTHR24225:SF28">
    <property type="entry name" value="C3A ANAPHYLATOXIN CHEMOTACTIC RECEPTOR"/>
    <property type="match status" value="1"/>
</dbReference>
<evidence type="ECO:0000256" key="6">
    <source>
        <dbReference type="ARBA" id="ARBA00023040"/>
    </source>
</evidence>
<sequence length="377" mass="42417">MPQLLGNSSAHEQAAAHYASESIVSIAIFIIIFIIGVPGNGLVIWVAALKMKRSVNIVWFLNLAVADFLCCLSLPFSIVHLILHEHWPYGWFLCKVIPSIIIFTMFASIFLLVAISIDRCLLVMKPVWCQNHRTVKFISLICSGIWILAFIFCCPVFHYRGTSTYDGKTECGYSFGDDEVDMGYNDESYMNDSVNVSWEEYSPLAYNGNDSWGNFYEDYSVSLALQVITITRAVFGFVLPFGIMAVCYALIAFRTRANQFHKPRNRMLRTIVLVVAAFFICWAPYHVVGILSLVTTLGTGLRESLVLWDHLSTALAYANSCINPLLYVFVGRDFRAKARQTVQGILEGAFTEEPTRSNTYSLDRSKTSTEKDISSMV</sequence>
<dbReference type="AlphaFoldDB" id="A0A8C8ANE0"/>
<feature type="domain" description="G-protein coupled receptors family 1 profile" evidence="15">
    <location>
        <begin position="39"/>
        <end position="327"/>
    </location>
</feature>
<keyword evidence="6 12" id="KW-0297">G-protein coupled receptor</keyword>
<feature type="transmembrane region" description="Helical" evidence="14">
    <location>
        <begin position="23"/>
        <end position="47"/>
    </location>
</feature>
<organism evidence="16 17">
    <name type="scientific">Otus sunia</name>
    <name type="common">Oriental scops-owl</name>
    <dbReference type="NCBI Taxonomy" id="257818"/>
    <lineage>
        <taxon>Eukaryota</taxon>
        <taxon>Metazoa</taxon>
        <taxon>Chordata</taxon>
        <taxon>Craniata</taxon>
        <taxon>Vertebrata</taxon>
        <taxon>Euteleostomi</taxon>
        <taxon>Archelosauria</taxon>
        <taxon>Archosauria</taxon>
        <taxon>Dinosauria</taxon>
        <taxon>Saurischia</taxon>
        <taxon>Theropoda</taxon>
        <taxon>Coelurosauria</taxon>
        <taxon>Aves</taxon>
        <taxon>Neognathae</taxon>
        <taxon>Neoaves</taxon>
        <taxon>Telluraves</taxon>
        <taxon>Strigiformes</taxon>
        <taxon>Strigidae</taxon>
        <taxon>Otus</taxon>
    </lineage>
</organism>
<feature type="region of interest" description="Disordered" evidence="13">
    <location>
        <begin position="356"/>
        <end position="377"/>
    </location>
</feature>
<keyword evidence="4 12" id="KW-0812">Transmembrane</keyword>
<dbReference type="Ensembl" id="ENSOSUT00000008647.1">
    <property type="protein sequence ID" value="ENSOSUP00000008340.1"/>
    <property type="gene ID" value="ENSOSUG00000006154.1"/>
</dbReference>
<feature type="transmembrane region" description="Helical" evidence="14">
    <location>
        <begin position="59"/>
        <end position="83"/>
    </location>
</feature>
<feature type="transmembrane region" description="Helical" evidence="14">
    <location>
        <begin position="223"/>
        <end position="251"/>
    </location>
</feature>
<reference evidence="16" key="2">
    <citation type="submission" date="2025-09" db="UniProtKB">
        <authorList>
            <consortium name="Ensembl"/>
        </authorList>
    </citation>
    <scope>IDENTIFICATION</scope>
</reference>
<keyword evidence="17" id="KW-1185">Reference proteome</keyword>
<dbReference type="InterPro" id="IPR000276">
    <property type="entry name" value="GPCR_Rhodpsn"/>
</dbReference>
<dbReference type="InterPro" id="IPR002234">
    <property type="entry name" value="Anphylx_rcpt_C3a/C5a1-2"/>
</dbReference>
<accession>A0A8C8ANE0</accession>
<feature type="transmembrane region" description="Helical" evidence="14">
    <location>
        <begin position="89"/>
        <end position="117"/>
    </location>
</feature>
<keyword evidence="10 12" id="KW-0807">Transducer</keyword>
<proteinExistence type="inferred from homology"/>
<keyword evidence="9 12" id="KW-0675">Receptor</keyword>
<evidence type="ECO:0000256" key="8">
    <source>
        <dbReference type="ARBA" id="ARBA00023157"/>
    </source>
</evidence>
<evidence type="ECO:0000256" key="14">
    <source>
        <dbReference type="SAM" id="Phobius"/>
    </source>
</evidence>
<dbReference type="PROSITE" id="PS00237">
    <property type="entry name" value="G_PROTEIN_RECEP_F1_1"/>
    <property type="match status" value="1"/>
</dbReference>
<dbReference type="GO" id="GO:0004876">
    <property type="term" value="F:complement component C3a receptor activity"/>
    <property type="evidence" value="ECO:0007669"/>
    <property type="project" value="TreeGrafter"/>
</dbReference>
<dbReference type="GO" id="GO:0007204">
    <property type="term" value="P:positive regulation of cytosolic calcium ion concentration"/>
    <property type="evidence" value="ECO:0007669"/>
    <property type="project" value="TreeGrafter"/>
</dbReference>
<evidence type="ECO:0000256" key="3">
    <source>
        <dbReference type="ARBA" id="ARBA00022553"/>
    </source>
</evidence>
<dbReference type="SUPFAM" id="SSF81321">
    <property type="entry name" value="Family A G protein-coupled receptor-like"/>
    <property type="match status" value="1"/>
</dbReference>
<dbReference type="Gene3D" id="1.20.1070.10">
    <property type="entry name" value="Rhodopsin 7-helix transmembrane proteins"/>
    <property type="match status" value="2"/>
</dbReference>
<evidence type="ECO:0000256" key="2">
    <source>
        <dbReference type="ARBA" id="ARBA00022475"/>
    </source>
</evidence>
<evidence type="ECO:0000256" key="13">
    <source>
        <dbReference type="SAM" id="MobiDB-lite"/>
    </source>
</evidence>
<comment type="subcellular location">
    <subcellularLocation>
        <location evidence="1">Cell membrane</location>
        <topology evidence="1">Multi-pass membrane protein</topology>
    </subcellularLocation>
</comment>
<evidence type="ECO:0000256" key="4">
    <source>
        <dbReference type="ARBA" id="ARBA00022692"/>
    </source>
</evidence>
<feature type="compositionally biased region" description="Basic and acidic residues" evidence="13">
    <location>
        <begin position="363"/>
        <end position="377"/>
    </location>
</feature>
<keyword evidence="8" id="KW-1015">Disulfide bond</keyword>
<evidence type="ECO:0000256" key="5">
    <source>
        <dbReference type="ARBA" id="ARBA00022989"/>
    </source>
</evidence>
<dbReference type="Pfam" id="PF00001">
    <property type="entry name" value="7tm_1"/>
    <property type="match status" value="2"/>
</dbReference>
<reference evidence="16" key="1">
    <citation type="submission" date="2025-08" db="UniProtKB">
        <authorList>
            <consortium name="Ensembl"/>
        </authorList>
    </citation>
    <scope>IDENTIFICATION</scope>
</reference>
<feature type="transmembrane region" description="Helical" evidence="14">
    <location>
        <begin position="314"/>
        <end position="330"/>
    </location>
</feature>
<keyword evidence="7 14" id="KW-0472">Membrane</keyword>
<dbReference type="GO" id="GO:0005886">
    <property type="term" value="C:plasma membrane"/>
    <property type="evidence" value="ECO:0007669"/>
    <property type="project" value="UniProtKB-SubCell"/>
</dbReference>
<evidence type="ECO:0000313" key="17">
    <source>
        <dbReference type="Proteomes" id="UP000694552"/>
    </source>
</evidence>
<dbReference type="GO" id="GO:0004930">
    <property type="term" value="F:G protein-coupled receptor activity"/>
    <property type="evidence" value="ECO:0007669"/>
    <property type="project" value="UniProtKB-KW"/>
</dbReference>
<dbReference type="GO" id="GO:0007200">
    <property type="term" value="P:phospholipase C-activating G protein-coupled receptor signaling pathway"/>
    <property type="evidence" value="ECO:0007669"/>
    <property type="project" value="TreeGrafter"/>
</dbReference>
<feature type="transmembrane region" description="Helical" evidence="14">
    <location>
        <begin position="271"/>
        <end position="294"/>
    </location>
</feature>
<keyword evidence="3" id="KW-0597">Phosphoprotein</keyword>
<dbReference type="InterPro" id="IPR000826">
    <property type="entry name" value="Formyl_rcpt-rel"/>
</dbReference>
<dbReference type="PRINTS" id="PR00426">
    <property type="entry name" value="C5ANPHYLTXNR"/>
</dbReference>
<dbReference type="PRINTS" id="PR01104">
    <property type="entry name" value="ANPHYLATOXNR"/>
</dbReference>
<dbReference type="GO" id="GO:0006954">
    <property type="term" value="P:inflammatory response"/>
    <property type="evidence" value="ECO:0007669"/>
    <property type="project" value="TreeGrafter"/>
</dbReference>
<dbReference type="PANTHER" id="PTHR24225">
    <property type="entry name" value="CHEMOTACTIC RECEPTOR"/>
    <property type="match status" value="1"/>
</dbReference>
<comment type="similarity">
    <text evidence="12">Belongs to the G-protein coupled receptor 1 family.</text>
</comment>
<dbReference type="InterPro" id="IPR017452">
    <property type="entry name" value="GPCR_Rhodpsn_7TM"/>
</dbReference>
<evidence type="ECO:0000256" key="7">
    <source>
        <dbReference type="ARBA" id="ARBA00023136"/>
    </source>
</evidence>
<evidence type="ECO:0000256" key="10">
    <source>
        <dbReference type="ARBA" id="ARBA00023224"/>
    </source>
</evidence>
<dbReference type="GO" id="GO:0006935">
    <property type="term" value="P:chemotaxis"/>
    <property type="evidence" value="ECO:0007669"/>
    <property type="project" value="InterPro"/>
</dbReference>
<name>A0A8C8ANE0_9STRI</name>
<comment type="similarity">
    <text evidence="11">Belongs to the chemokine-like receptor (CMKLR) family.</text>
</comment>
<evidence type="ECO:0000259" key="15">
    <source>
        <dbReference type="PROSITE" id="PS50262"/>
    </source>
</evidence>
<feature type="transmembrane region" description="Helical" evidence="14">
    <location>
        <begin position="137"/>
        <end position="159"/>
    </location>
</feature>
<protein>
    <submittedName>
        <fullName evidence="16">Complement C3a receptor 1</fullName>
    </submittedName>
</protein>
<dbReference type="PROSITE" id="PS50262">
    <property type="entry name" value="G_PROTEIN_RECEP_F1_2"/>
    <property type="match status" value="1"/>
</dbReference>
<evidence type="ECO:0000256" key="12">
    <source>
        <dbReference type="RuleBase" id="RU000688"/>
    </source>
</evidence>
<evidence type="ECO:0000256" key="11">
    <source>
        <dbReference type="ARBA" id="ARBA00025736"/>
    </source>
</evidence>